<evidence type="ECO:0000256" key="2">
    <source>
        <dbReference type="SAM" id="MobiDB-lite"/>
    </source>
</evidence>
<dbReference type="PROSITE" id="PS00028">
    <property type="entry name" value="ZINC_FINGER_C2H2_1"/>
    <property type="match status" value="1"/>
</dbReference>
<keyword evidence="5" id="KW-1185">Reference proteome</keyword>
<accession>A0A1C7NHR0</accession>
<evidence type="ECO:0000313" key="4">
    <source>
        <dbReference type="EMBL" id="OBZ88575.1"/>
    </source>
</evidence>
<gene>
    <name evidence="4" type="ORF">A0J61_03379</name>
</gene>
<keyword evidence="1" id="KW-0479">Metal-binding</keyword>
<evidence type="ECO:0000313" key="5">
    <source>
        <dbReference type="Proteomes" id="UP000093000"/>
    </source>
</evidence>
<organism evidence="4 5">
    <name type="scientific">Choanephora cucurbitarum</name>
    <dbReference type="NCBI Taxonomy" id="101091"/>
    <lineage>
        <taxon>Eukaryota</taxon>
        <taxon>Fungi</taxon>
        <taxon>Fungi incertae sedis</taxon>
        <taxon>Mucoromycota</taxon>
        <taxon>Mucoromycotina</taxon>
        <taxon>Mucoromycetes</taxon>
        <taxon>Mucorales</taxon>
        <taxon>Mucorineae</taxon>
        <taxon>Choanephoraceae</taxon>
        <taxon>Choanephoroideae</taxon>
        <taxon>Choanephora</taxon>
    </lineage>
</organism>
<keyword evidence="1" id="KW-0863">Zinc-finger</keyword>
<dbReference type="GO" id="GO:0008270">
    <property type="term" value="F:zinc ion binding"/>
    <property type="evidence" value="ECO:0007669"/>
    <property type="project" value="UniProtKB-KW"/>
</dbReference>
<feature type="compositionally biased region" description="Basic and acidic residues" evidence="2">
    <location>
        <begin position="122"/>
        <end position="133"/>
    </location>
</feature>
<comment type="caution">
    <text evidence="4">The sequence shown here is derived from an EMBL/GenBank/DDBJ whole genome shotgun (WGS) entry which is preliminary data.</text>
</comment>
<dbReference type="AlphaFoldDB" id="A0A1C7NHR0"/>
<protein>
    <recommendedName>
        <fullName evidence="3">C2H2-type domain-containing protein</fullName>
    </recommendedName>
</protein>
<proteinExistence type="predicted"/>
<reference evidence="4 5" key="1">
    <citation type="submission" date="2016-03" db="EMBL/GenBank/DDBJ databases">
        <title>Choanephora cucurbitarum.</title>
        <authorList>
            <person name="Min B."/>
            <person name="Park H."/>
            <person name="Park J.-H."/>
            <person name="Shin H.-D."/>
            <person name="Choi I.-G."/>
        </authorList>
    </citation>
    <scope>NUCLEOTIDE SEQUENCE [LARGE SCALE GENOMIC DNA]</scope>
    <source>
        <strain evidence="4 5">KUS-F28377</strain>
    </source>
</reference>
<dbReference type="InterPro" id="IPR013087">
    <property type="entry name" value="Znf_C2H2_type"/>
</dbReference>
<evidence type="ECO:0000259" key="3">
    <source>
        <dbReference type="PROSITE" id="PS50157"/>
    </source>
</evidence>
<keyword evidence="1" id="KW-0862">Zinc</keyword>
<feature type="domain" description="C2H2-type" evidence="3">
    <location>
        <begin position="8"/>
        <end position="39"/>
    </location>
</feature>
<dbReference type="EMBL" id="LUGH01000144">
    <property type="protein sequence ID" value="OBZ88575.1"/>
    <property type="molecule type" value="Genomic_DNA"/>
</dbReference>
<feature type="region of interest" description="Disordered" evidence="2">
    <location>
        <begin position="95"/>
        <end position="133"/>
    </location>
</feature>
<dbReference type="Proteomes" id="UP000093000">
    <property type="component" value="Unassembled WGS sequence"/>
</dbReference>
<name>A0A1C7NHR0_9FUNG</name>
<dbReference type="PROSITE" id="PS50157">
    <property type="entry name" value="ZINC_FINGER_C2H2_2"/>
    <property type="match status" value="1"/>
</dbReference>
<dbReference type="OrthoDB" id="2287072at2759"/>
<evidence type="ECO:0000256" key="1">
    <source>
        <dbReference type="PROSITE-ProRule" id="PRU00042"/>
    </source>
</evidence>
<dbReference type="InParanoid" id="A0A1C7NHR0"/>
<sequence>MSTVYISNTCFECHREFANAPYLIRHLQARHDIRLNSRPTGQSRPKSKDVRYITDPSQIGDSTIIKLGCPSCWFECPQDSGLLKRHVVEAHTRGFNYESSQQESEDNERQQEMSNENEEEKEDNRRQRVQQKEKDLLQMVDELVANFKSLFPKAK</sequence>